<dbReference type="InterPro" id="IPR023562">
    <property type="entry name" value="ClpP/TepA"/>
</dbReference>
<gene>
    <name evidence="3" type="ordered locus">Bache_2395</name>
</gene>
<feature type="region of interest" description="Disordered" evidence="2">
    <location>
        <begin position="351"/>
        <end position="378"/>
    </location>
</feature>
<dbReference type="PATRIC" id="fig|693979.3.peg.2510"/>
<keyword evidence="1" id="KW-0175">Coiled coil</keyword>
<reference evidence="3 4" key="2">
    <citation type="journal article" date="2011" name="Stand. Genomic Sci.">
        <title>Complete genome sequence of Bacteroides helcogenes type strain (P 36-108).</title>
        <authorList>
            <person name="Pati A."/>
            <person name="Gronow S."/>
            <person name="Zeytun A."/>
            <person name="Lapidus A."/>
            <person name="Nolan M."/>
            <person name="Hammon N."/>
            <person name="Deshpande S."/>
            <person name="Cheng J.F."/>
            <person name="Tapia R."/>
            <person name="Han C."/>
            <person name="Goodwin L."/>
            <person name="Pitluck S."/>
            <person name="Liolios K."/>
            <person name="Pagani I."/>
            <person name="Ivanova N."/>
            <person name="Mavromatis K."/>
            <person name="Chen A."/>
            <person name="Palaniappan K."/>
            <person name="Land M."/>
            <person name="Hauser L."/>
            <person name="Chang Y.J."/>
            <person name="Jeffries C.D."/>
            <person name="Detter J.C."/>
            <person name="Brambilla E."/>
            <person name="Rohde M."/>
            <person name="Goker M."/>
            <person name="Woyke T."/>
            <person name="Bristow J."/>
            <person name="Eisen J.A."/>
            <person name="Markowitz V."/>
            <person name="Hugenholtz P."/>
            <person name="Kyrpides N.C."/>
            <person name="Klenk H.P."/>
            <person name="Lucas S."/>
        </authorList>
    </citation>
    <scope>NUCLEOTIDE SEQUENCE [LARGE SCALE GENOMIC DNA]</scope>
    <source>
        <strain evidence="4">ATCC 35417 / DSM 20613 / JCM 6297 / CCUG 15421 / P 36-108</strain>
    </source>
</reference>
<dbReference type="AlphaFoldDB" id="E6SU89"/>
<sequence>MLIRNFSVSDVLGHRFFCVFLCGKTIHMNETIITLFGTIDRYCYGKNYIKYFLDKAQGNPVRLKVTSYGGDVAEAVAISNLLAEHGDVTVEFIGFNASAATWMAFGARSIEIHEDAMWLAHKSSIGVDIYGSLNVDQLEEKIRELENARKNAEAIDLMIAKKYADRCKKTVKDVIGLMSESRWMPSSEAKDWGFVDKVIPGINKRIQITDEIIGCFNAVGLPVPVLTEDNGAKSSGLVTQILESFKSFLSNKDVSLTNSITMRKEFQFINQLLNCEGVEEKDGKVSLTEENLKVINDGIKKAYNAQKKAEDDLAEVVNELDSLSDSIKDAAGNKAKVQVIRNIVSKIPGTSTISHQENDEDNKFADIATDPINRYENE</sequence>
<protein>
    <submittedName>
        <fullName evidence="3">Peptidase S14 ClpP</fullName>
    </submittedName>
</protein>
<name>E6SU89_BACT6</name>
<organism evidence="3 4">
    <name type="scientific">Bacteroides helcogenes (strain ATCC 35417 / DSM 20613 / JCM 6297 / CCUG 15421 / P 36-108)</name>
    <dbReference type="NCBI Taxonomy" id="693979"/>
    <lineage>
        <taxon>Bacteria</taxon>
        <taxon>Pseudomonadati</taxon>
        <taxon>Bacteroidota</taxon>
        <taxon>Bacteroidia</taxon>
        <taxon>Bacteroidales</taxon>
        <taxon>Bacteroidaceae</taxon>
        <taxon>Bacteroides</taxon>
    </lineage>
</organism>
<evidence type="ECO:0000313" key="4">
    <source>
        <dbReference type="Proteomes" id="UP000008630"/>
    </source>
</evidence>
<evidence type="ECO:0000313" key="3">
    <source>
        <dbReference type="EMBL" id="ADV44362.1"/>
    </source>
</evidence>
<dbReference type="CDD" id="cd07016">
    <property type="entry name" value="S14_ClpP_1"/>
    <property type="match status" value="1"/>
</dbReference>
<dbReference type="InterPro" id="IPR029045">
    <property type="entry name" value="ClpP/crotonase-like_dom_sf"/>
</dbReference>
<dbReference type="Proteomes" id="UP000008630">
    <property type="component" value="Chromosome"/>
</dbReference>
<dbReference type="STRING" id="693979.Bache_2395"/>
<proteinExistence type="predicted"/>
<evidence type="ECO:0000256" key="2">
    <source>
        <dbReference type="SAM" id="MobiDB-lite"/>
    </source>
</evidence>
<reference key="1">
    <citation type="submission" date="2010-11" db="EMBL/GenBank/DDBJ databases">
        <title>The complete genome of Bacteroides helcogenes P 36-108.</title>
        <authorList>
            <consortium name="US DOE Joint Genome Institute (JGI-PGF)"/>
            <person name="Lucas S."/>
            <person name="Copeland A."/>
            <person name="Lapidus A."/>
            <person name="Bruce D."/>
            <person name="Goodwin L."/>
            <person name="Pitluck S."/>
            <person name="Kyrpides N."/>
            <person name="Mavromatis K."/>
            <person name="Ivanova N."/>
            <person name="Zeytun A."/>
            <person name="Brettin T."/>
            <person name="Detter J.C."/>
            <person name="Tapia R."/>
            <person name="Han C."/>
            <person name="Land M."/>
            <person name="Hauser L."/>
            <person name="Markowitz V."/>
            <person name="Cheng J.-F."/>
            <person name="Hugenholtz P."/>
            <person name="Woyke T."/>
            <person name="Wu D."/>
            <person name="Gronow S."/>
            <person name="Wellnitz S."/>
            <person name="Brambilla E."/>
            <person name="Klenk H.-P."/>
            <person name="Eisen J.A."/>
        </authorList>
    </citation>
    <scope>NUCLEOTIDE SEQUENCE</scope>
    <source>
        <strain>P 36-108</strain>
    </source>
</reference>
<feature type="coiled-coil region" evidence="1">
    <location>
        <begin position="299"/>
        <end position="333"/>
    </location>
</feature>
<keyword evidence="4" id="KW-1185">Reference proteome</keyword>
<dbReference type="SUPFAM" id="SSF52096">
    <property type="entry name" value="ClpP/crotonase"/>
    <property type="match status" value="1"/>
</dbReference>
<dbReference type="KEGG" id="bhl:Bache_2395"/>
<evidence type="ECO:0000256" key="1">
    <source>
        <dbReference type="SAM" id="Coils"/>
    </source>
</evidence>
<dbReference type="eggNOG" id="COG0740">
    <property type="taxonomic scope" value="Bacteria"/>
</dbReference>
<dbReference type="HOGENOM" id="CLU_045088_0_0_10"/>
<dbReference type="Pfam" id="PF00574">
    <property type="entry name" value="CLP_protease"/>
    <property type="match status" value="1"/>
</dbReference>
<dbReference type="EMBL" id="CP002352">
    <property type="protein sequence ID" value="ADV44362.1"/>
    <property type="molecule type" value="Genomic_DNA"/>
</dbReference>
<dbReference type="Gene3D" id="3.90.226.10">
    <property type="entry name" value="2-enoyl-CoA Hydratase, Chain A, domain 1"/>
    <property type="match status" value="1"/>
</dbReference>
<accession>E6SU89</accession>